<dbReference type="Proteomes" id="UP000237144">
    <property type="component" value="Unassembled WGS sequence"/>
</dbReference>
<sequence length="224" mass="24188">MFLCCSPCTAISRRPYDCGGDMQTATRSFVGALRPSVRQAMPRAAFSTARPTTRLSLPIAAPRPTWAREAARRSFASSAAGLTFSISPRPAKSVASHGGKGRPKPGEGITLHFKKPDGEIVTVEANEGDDIVDVSWEYDLDIEAACEKSVACSTCHVILEDDVYDKLEEPDDDENDMLDLAFGLTDTSRLGCQVKVTKDFAGTTITLPSATRNLRVDGSKPTHH</sequence>
<keyword evidence="3" id="KW-0479">Metal-binding</keyword>
<dbReference type="GO" id="GO:0051537">
    <property type="term" value="F:2 iron, 2 sulfur cluster binding"/>
    <property type="evidence" value="ECO:0007669"/>
    <property type="project" value="UniProtKB-KW"/>
</dbReference>
<dbReference type="STRING" id="741276.A0A2S5BIW7"/>
<dbReference type="InterPro" id="IPR012675">
    <property type="entry name" value="Beta-grasp_dom_sf"/>
</dbReference>
<comment type="cofactor">
    <cofactor evidence="6">
        <name>[2Fe-2S] cluster</name>
        <dbReference type="ChEBI" id="CHEBI:190135"/>
    </cofactor>
</comment>
<protein>
    <submittedName>
        <fullName evidence="9">Putative Ferredoxin--NADP(+) reductase, or putative Biotin synthase</fullName>
        <ecNumber evidence="9">1.18.1.2</ecNumber>
        <ecNumber evidence="9">2.8.1.6</ecNumber>
    </submittedName>
</protein>
<organism evidence="9 10">
    <name type="scientific">Rhodotorula taiwanensis</name>
    <dbReference type="NCBI Taxonomy" id="741276"/>
    <lineage>
        <taxon>Eukaryota</taxon>
        <taxon>Fungi</taxon>
        <taxon>Dikarya</taxon>
        <taxon>Basidiomycota</taxon>
        <taxon>Pucciniomycotina</taxon>
        <taxon>Microbotryomycetes</taxon>
        <taxon>Sporidiobolales</taxon>
        <taxon>Sporidiobolaceae</taxon>
        <taxon>Rhodotorula</taxon>
    </lineage>
</organism>
<dbReference type="EMBL" id="PJQD01000002">
    <property type="protein sequence ID" value="POY76693.1"/>
    <property type="molecule type" value="Genomic_DNA"/>
</dbReference>
<dbReference type="InterPro" id="IPR018298">
    <property type="entry name" value="Adrenodoxin_Fe-S_BS"/>
</dbReference>
<evidence type="ECO:0000256" key="3">
    <source>
        <dbReference type="ARBA" id="ARBA00022723"/>
    </source>
</evidence>
<dbReference type="EC" id="1.18.1.2" evidence="9"/>
<accession>A0A2S5BIW7</accession>
<dbReference type="GO" id="GO:0004076">
    <property type="term" value="F:biotin synthase activity"/>
    <property type="evidence" value="ECO:0007669"/>
    <property type="project" value="UniProtKB-EC"/>
</dbReference>
<dbReference type="Pfam" id="PF00111">
    <property type="entry name" value="Fer2"/>
    <property type="match status" value="1"/>
</dbReference>
<evidence type="ECO:0000256" key="7">
    <source>
        <dbReference type="SAM" id="MobiDB-lite"/>
    </source>
</evidence>
<dbReference type="GO" id="GO:0046872">
    <property type="term" value="F:metal ion binding"/>
    <property type="evidence" value="ECO:0007669"/>
    <property type="project" value="UniProtKB-KW"/>
</dbReference>
<comment type="caution">
    <text evidence="9">The sequence shown here is derived from an EMBL/GenBank/DDBJ whole genome shotgun (WGS) entry which is preliminary data.</text>
</comment>
<name>A0A2S5BIW7_9BASI</name>
<dbReference type="GO" id="GO:0004324">
    <property type="term" value="F:ferredoxin-NADP+ reductase activity"/>
    <property type="evidence" value="ECO:0007669"/>
    <property type="project" value="UniProtKB-EC"/>
</dbReference>
<reference evidence="9 10" key="1">
    <citation type="journal article" date="2018" name="Front. Microbiol.">
        <title>Prospects for Fungal Bioremediation of Acidic Radioactive Waste Sites: Characterization and Genome Sequence of Rhodotorula taiwanensis MD1149.</title>
        <authorList>
            <person name="Tkavc R."/>
            <person name="Matrosova V.Y."/>
            <person name="Grichenko O.E."/>
            <person name="Gostincar C."/>
            <person name="Volpe R.P."/>
            <person name="Klimenkova P."/>
            <person name="Gaidamakova E.K."/>
            <person name="Zhou C.E."/>
            <person name="Stewart B.J."/>
            <person name="Lyman M.G."/>
            <person name="Malfatti S.A."/>
            <person name="Rubinfeld B."/>
            <person name="Courtot M."/>
            <person name="Singh J."/>
            <person name="Dalgard C.L."/>
            <person name="Hamilton T."/>
            <person name="Frey K.G."/>
            <person name="Gunde-Cimerman N."/>
            <person name="Dugan L."/>
            <person name="Daly M.J."/>
        </authorList>
    </citation>
    <scope>NUCLEOTIDE SEQUENCE [LARGE SCALE GENOMIC DNA]</scope>
    <source>
        <strain evidence="9 10">MD1149</strain>
    </source>
</reference>
<keyword evidence="9" id="KW-0808">Transferase</keyword>
<comment type="similarity">
    <text evidence="1">Belongs to the adrenodoxin/putidaredoxin family.</text>
</comment>
<dbReference type="InterPro" id="IPR001055">
    <property type="entry name" value="Adrenodoxin-like"/>
</dbReference>
<keyword evidence="5" id="KW-0411">Iron-sulfur</keyword>
<dbReference type="OrthoDB" id="268593at2759"/>
<keyword evidence="9" id="KW-0560">Oxidoreductase</keyword>
<gene>
    <name evidence="9" type="ORF">BMF94_0285</name>
</gene>
<dbReference type="GO" id="GO:0005739">
    <property type="term" value="C:mitochondrion"/>
    <property type="evidence" value="ECO:0007669"/>
    <property type="project" value="TreeGrafter"/>
</dbReference>
<keyword evidence="4" id="KW-0408">Iron</keyword>
<dbReference type="PRINTS" id="PR00355">
    <property type="entry name" value="ADRENODOXIN"/>
</dbReference>
<dbReference type="CDD" id="cd00207">
    <property type="entry name" value="fer2"/>
    <property type="match status" value="1"/>
</dbReference>
<dbReference type="GO" id="GO:0009055">
    <property type="term" value="F:electron transfer activity"/>
    <property type="evidence" value="ECO:0007669"/>
    <property type="project" value="TreeGrafter"/>
</dbReference>
<evidence type="ECO:0000256" key="2">
    <source>
        <dbReference type="ARBA" id="ARBA00022714"/>
    </source>
</evidence>
<evidence type="ECO:0000256" key="4">
    <source>
        <dbReference type="ARBA" id="ARBA00023004"/>
    </source>
</evidence>
<evidence type="ECO:0000259" key="8">
    <source>
        <dbReference type="PROSITE" id="PS51085"/>
    </source>
</evidence>
<evidence type="ECO:0000256" key="6">
    <source>
        <dbReference type="ARBA" id="ARBA00034078"/>
    </source>
</evidence>
<keyword evidence="10" id="KW-1185">Reference proteome</keyword>
<dbReference type="InterPro" id="IPR036010">
    <property type="entry name" value="2Fe-2S_ferredoxin-like_sf"/>
</dbReference>
<dbReference type="PANTHER" id="PTHR23426">
    <property type="entry name" value="FERREDOXIN/ADRENODOXIN"/>
    <property type="match status" value="1"/>
</dbReference>
<dbReference type="PANTHER" id="PTHR23426:SF65">
    <property type="entry name" value="FERREDOXIN-2, MITOCHONDRIAL"/>
    <property type="match status" value="1"/>
</dbReference>
<dbReference type="GO" id="GO:0140647">
    <property type="term" value="P:P450-containing electron transport chain"/>
    <property type="evidence" value="ECO:0007669"/>
    <property type="project" value="InterPro"/>
</dbReference>
<evidence type="ECO:0000256" key="1">
    <source>
        <dbReference type="ARBA" id="ARBA00010914"/>
    </source>
</evidence>
<dbReference type="SUPFAM" id="SSF54292">
    <property type="entry name" value="2Fe-2S ferredoxin-like"/>
    <property type="match status" value="1"/>
</dbReference>
<dbReference type="Gene3D" id="3.10.20.30">
    <property type="match status" value="1"/>
</dbReference>
<evidence type="ECO:0000313" key="9">
    <source>
        <dbReference type="EMBL" id="POY76693.1"/>
    </source>
</evidence>
<evidence type="ECO:0000313" key="10">
    <source>
        <dbReference type="Proteomes" id="UP000237144"/>
    </source>
</evidence>
<keyword evidence="2" id="KW-0001">2Fe-2S</keyword>
<dbReference type="PROSITE" id="PS00814">
    <property type="entry name" value="ADX"/>
    <property type="match status" value="1"/>
</dbReference>
<feature type="domain" description="2Fe-2S ferredoxin-type" evidence="8">
    <location>
        <begin position="107"/>
        <end position="211"/>
    </location>
</feature>
<feature type="region of interest" description="Disordered" evidence="7">
    <location>
        <begin position="89"/>
        <end position="111"/>
    </location>
</feature>
<dbReference type="AlphaFoldDB" id="A0A2S5BIW7"/>
<dbReference type="EC" id="2.8.1.6" evidence="9"/>
<evidence type="ECO:0000256" key="5">
    <source>
        <dbReference type="ARBA" id="ARBA00023014"/>
    </source>
</evidence>
<dbReference type="InterPro" id="IPR001041">
    <property type="entry name" value="2Fe-2S_ferredoxin-type"/>
</dbReference>
<proteinExistence type="inferred from homology"/>
<dbReference type="PROSITE" id="PS51085">
    <property type="entry name" value="2FE2S_FER_2"/>
    <property type="match status" value="1"/>
</dbReference>